<gene>
    <name evidence="1" type="ORF">BIN_B_04045</name>
</gene>
<organism evidence="1">
    <name type="scientific">Mycobacterium riyadhense</name>
    <dbReference type="NCBI Taxonomy" id="486698"/>
    <lineage>
        <taxon>Bacteria</taxon>
        <taxon>Bacillati</taxon>
        <taxon>Actinomycetota</taxon>
        <taxon>Actinomycetes</taxon>
        <taxon>Mycobacteriales</taxon>
        <taxon>Mycobacteriaceae</taxon>
        <taxon>Mycobacterium</taxon>
    </lineage>
</organism>
<accession>A0A653EVE8</accession>
<dbReference type="AlphaFoldDB" id="A0A653EVE8"/>
<reference evidence="1" key="1">
    <citation type="submission" date="2019-05" db="EMBL/GenBank/DDBJ databases">
        <authorList>
            <person name="Naeem R."/>
            <person name="Antony C."/>
            <person name="Guan Q."/>
        </authorList>
    </citation>
    <scope>NUCLEOTIDE SEQUENCE</scope>
    <source>
        <strain evidence="1">2</strain>
    </source>
</reference>
<proteinExistence type="predicted"/>
<name>A0A653EVE8_9MYCO</name>
<sequence length="75" mass="8208">MIGSAQLREQTQKPPFWHGFGGFCVCSAGLASHSPRPEHDYGQPITWMGSPIVTALKYHAALSGLKLMQPWLTLA</sequence>
<dbReference type="EMBL" id="LR589116">
    <property type="protein sequence ID" value="VTP01515.1"/>
    <property type="molecule type" value="Genomic_DNA"/>
</dbReference>
<protein>
    <submittedName>
        <fullName evidence="1">Uncharacterized protein</fullName>
    </submittedName>
</protein>
<evidence type="ECO:0000313" key="1">
    <source>
        <dbReference type="EMBL" id="VTP01515.1"/>
    </source>
</evidence>